<dbReference type="RefSeq" id="WP_184662955.1">
    <property type="nucleotide sequence ID" value="NZ_JACHHB010000002.1"/>
</dbReference>
<protein>
    <recommendedName>
        <fullName evidence="2">DNA ligase (ATP)</fullName>
        <ecNumber evidence="2">6.5.1.1</ecNumber>
    </recommendedName>
    <alternativeName>
        <fullName evidence="19">NHEJ DNA polymerase</fullName>
    </alternativeName>
</protein>
<keyword evidence="25" id="KW-1185">Reference proteome</keyword>
<dbReference type="InterPro" id="IPR052171">
    <property type="entry name" value="NHEJ_LigD"/>
</dbReference>
<dbReference type="InterPro" id="IPR014145">
    <property type="entry name" value="LigD_pol_dom"/>
</dbReference>
<evidence type="ECO:0000256" key="8">
    <source>
        <dbReference type="ARBA" id="ARBA00022741"/>
    </source>
</evidence>
<dbReference type="GO" id="GO:0006281">
    <property type="term" value="P:DNA repair"/>
    <property type="evidence" value="ECO:0007669"/>
    <property type="project" value="UniProtKB-KW"/>
</dbReference>
<organism evidence="24 25">
    <name type="scientific">Texcoconibacillus texcoconensis</name>
    <dbReference type="NCBI Taxonomy" id="1095777"/>
    <lineage>
        <taxon>Bacteria</taxon>
        <taxon>Bacillati</taxon>
        <taxon>Bacillota</taxon>
        <taxon>Bacilli</taxon>
        <taxon>Bacillales</taxon>
        <taxon>Bacillaceae</taxon>
        <taxon>Texcoconibacillus</taxon>
    </lineage>
</organism>
<keyword evidence="12" id="KW-0067">ATP-binding</keyword>
<keyword evidence="11" id="KW-0269">Exonuclease</keyword>
<dbReference type="NCBIfam" id="TIGR02776">
    <property type="entry name" value="NHEJ_ligase_prk"/>
    <property type="match status" value="1"/>
</dbReference>
<dbReference type="InterPro" id="IPR014146">
    <property type="entry name" value="LigD_ligase_dom"/>
</dbReference>
<evidence type="ECO:0000256" key="20">
    <source>
        <dbReference type="ARBA" id="ARBA00034003"/>
    </source>
</evidence>
<dbReference type="PANTHER" id="PTHR42705:SF2">
    <property type="entry name" value="BIFUNCTIONAL NON-HOMOLOGOUS END JOINING PROTEIN LIGD"/>
    <property type="match status" value="1"/>
</dbReference>
<dbReference type="InterPro" id="IPR016059">
    <property type="entry name" value="DNA_ligase_ATP-dep_CS"/>
</dbReference>
<evidence type="ECO:0000256" key="16">
    <source>
        <dbReference type="ARBA" id="ARBA00023204"/>
    </source>
</evidence>
<keyword evidence="8" id="KW-0547">Nucleotide-binding</keyword>
<comment type="caution">
    <text evidence="24">The sequence shown here is derived from an EMBL/GenBank/DDBJ whole genome shotgun (WGS) entry which is preliminary data.</text>
</comment>
<keyword evidence="16" id="KW-0234">DNA repair</keyword>
<evidence type="ECO:0000256" key="5">
    <source>
        <dbReference type="ARBA" id="ARBA00022695"/>
    </source>
</evidence>
<evidence type="ECO:0000256" key="17">
    <source>
        <dbReference type="ARBA" id="ARBA00023211"/>
    </source>
</evidence>
<evidence type="ECO:0000256" key="11">
    <source>
        <dbReference type="ARBA" id="ARBA00022839"/>
    </source>
</evidence>
<proteinExistence type="inferred from homology"/>
<feature type="domain" description="ATP-dependent DNA ligase family profile" evidence="23">
    <location>
        <begin position="100"/>
        <end position="229"/>
    </location>
</feature>
<comment type="catalytic activity">
    <reaction evidence="20">
        <text>ATP + (deoxyribonucleotide)n-3'-hydroxyl + 5'-phospho-(deoxyribonucleotide)m = (deoxyribonucleotide)n+m + AMP + diphosphate.</text>
        <dbReference type="EC" id="6.5.1.1"/>
    </reaction>
</comment>
<comment type="similarity">
    <text evidence="22">In the N-terminal section; belongs to the LigD polymerase family.</text>
</comment>
<keyword evidence="6" id="KW-0540">Nuclease</keyword>
<evidence type="ECO:0000256" key="9">
    <source>
        <dbReference type="ARBA" id="ARBA00022763"/>
    </source>
</evidence>
<keyword evidence="7" id="KW-0479">Metal-binding</keyword>
<evidence type="ECO:0000256" key="13">
    <source>
        <dbReference type="ARBA" id="ARBA00022932"/>
    </source>
</evidence>
<dbReference type="Pfam" id="PF21686">
    <property type="entry name" value="LigD_Prim-Pol"/>
    <property type="match status" value="1"/>
</dbReference>
<dbReference type="Pfam" id="PF01068">
    <property type="entry name" value="DNA_ligase_A_M"/>
    <property type="match status" value="1"/>
</dbReference>
<keyword evidence="14" id="KW-0238">DNA-binding</keyword>
<evidence type="ECO:0000256" key="4">
    <source>
        <dbReference type="ARBA" id="ARBA00022679"/>
    </source>
</evidence>
<dbReference type="GO" id="GO:0006310">
    <property type="term" value="P:DNA recombination"/>
    <property type="evidence" value="ECO:0007669"/>
    <property type="project" value="UniProtKB-KW"/>
</dbReference>
<keyword evidence="10" id="KW-0378">Hydrolase</keyword>
<keyword evidence="3 24" id="KW-0436">Ligase</keyword>
<evidence type="ECO:0000256" key="22">
    <source>
        <dbReference type="ARBA" id="ARBA00049990"/>
    </source>
</evidence>
<keyword evidence="13" id="KW-0239">DNA-directed DNA polymerase</keyword>
<evidence type="ECO:0000256" key="10">
    <source>
        <dbReference type="ARBA" id="ARBA00022801"/>
    </source>
</evidence>
<evidence type="ECO:0000256" key="3">
    <source>
        <dbReference type="ARBA" id="ARBA00022598"/>
    </source>
</evidence>
<comment type="similarity">
    <text evidence="21">In the C-terminal section; belongs to the ATP-dependent DNA ligase family.</text>
</comment>
<evidence type="ECO:0000256" key="12">
    <source>
        <dbReference type="ARBA" id="ARBA00022840"/>
    </source>
</evidence>
<evidence type="ECO:0000256" key="2">
    <source>
        <dbReference type="ARBA" id="ARBA00012727"/>
    </source>
</evidence>
<gene>
    <name evidence="24" type="ORF">HNQ41_000638</name>
</gene>
<dbReference type="GO" id="GO:0003677">
    <property type="term" value="F:DNA binding"/>
    <property type="evidence" value="ECO:0007669"/>
    <property type="project" value="UniProtKB-KW"/>
</dbReference>
<evidence type="ECO:0000256" key="1">
    <source>
        <dbReference type="ARBA" id="ARBA00001936"/>
    </source>
</evidence>
<evidence type="ECO:0000256" key="6">
    <source>
        <dbReference type="ARBA" id="ARBA00022722"/>
    </source>
</evidence>
<dbReference type="NCBIfam" id="TIGR02778">
    <property type="entry name" value="ligD_pol"/>
    <property type="match status" value="1"/>
</dbReference>
<dbReference type="GO" id="GO:0003887">
    <property type="term" value="F:DNA-directed DNA polymerase activity"/>
    <property type="evidence" value="ECO:0007669"/>
    <property type="project" value="UniProtKB-KW"/>
</dbReference>
<dbReference type="InterPro" id="IPR012310">
    <property type="entry name" value="DNA_ligase_ATP-dep_cent"/>
</dbReference>
<evidence type="ECO:0000256" key="21">
    <source>
        <dbReference type="ARBA" id="ARBA00049981"/>
    </source>
</evidence>
<dbReference type="GO" id="GO:0005524">
    <property type="term" value="F:ATP binding"/>
    <property type="evidence" value="ECO:0007669"/>
    <property type="project" value="UniProtKB-KW"/>
</dbReference>
<keyword evidence="17" id="KW-0464">Manganese</keyword>
<comment type="cofactor">
    <cofactor evidence="1">
        <name>Mn(2+)</name>
        <dbReference type="ChEBI" id="CHEBI:29035"/>
    </cofactor>
</comment>
<keyword evidence="4" id="KW-0808">Transferase</keyword>
<keyword evidence="5" id="KW-0548">Nucleotidyltransferase</keyword>
<dbReference type="PROSITE" id="PS00333">
    <property type="entry name" value="DNA_LIGASE_A2"/>
    <property type="match status" value="1"/>
</dbReference>
<dbReference type="SUPFAM" id="SSF50249">
    <property type="entry name" value="Nucleic acid-binding proteins"/>
    <property type="match status" value="1"/>
</dbReference>
<evidence type="ECO:0000313" key="25">
    <source>
        <dbReference type="Proteomes" id="UP000551878"/>
    </source>
</evidence>
<evidence type="ECO:0000256" key="18">
    <source>
        <dbReference type="ARBA" id="ARBA00023268"/>
    </source>
</evidence>
<dbReference type="Gene3D" id="3.30.470.30">
    <property type="entry name" value="DNA ligase/mRNA capping enzyme"/>
    <property type="match status" value="1"/>
</dbReference>
<dbReference type="GO" id="GO:0004527">
    <property type="term" value="F:exonuclease activity"/>
    <property type="evidence" value="ECO:0007669"/>
    <property type="project" value="UniProtKB-KW"/>
</dbReference>
<evidence type="ECO:0000256" key="14">
    <source>
        <dbReference type="ARBA" id="ARBA00023125"/>
    </source>
</evidence>
<accession>A0A840QM93</accession>
<dbReference type="Gene3D" id="2.40.50.140">
    <property type="entry name" value="Nucleic acid-binding proteins"/>
    <property type="match status" value="1"/>
</dbReference>
<dbReference type="AlphaFoldDB" id="A0A840QM93"/>
<evidence type="ECO:0000256" key="15">
    <source>
        <dbReference type="ARBA" id="ARBA00023172"/>
    </source>
</evidence>
<dbReference type="InterPro" id="IPR014143">
    <property type="entry name" value="NHEJ_ligase_prk"/>
</dbReference>
<keyword evidence="15" id="KW-0233">DNA recombination</keyword>
<dbReference type="EC" id="6.5.1.1" evidence="2"/>
<dbReference type="SUPFAM" id="SSF56747">
    <property type="entry name" value="Prim-pol domain"/>
    <property type="match status" value="1"/>
</dbReference>
<sequence>MQWMKPTRTDELPKGDQWHYEIKYDGYRAKLTWDGKSLSITSKNGHTLEDKFPEINTQDLPTDKTFELDGELSILDNLGKADFYTLQRRHRLRNQRTIQTESKTRPATFLAFDILSINGENLLKKPWQDRKHFLKEMMLSSELPINPDPHATSRVQFLPSTQDLSAILEKVMVCRSEGIIAKRATAQYEKGRTRNWLKYKTPYLVNCFITAYEPSNEYFRLGVFNHTEGVASIGKCAHGFSEAEKEAVTSIIKQNGDWNETNNVYEIEPSIVTEVAYTTRKNDELREPRFAQLKLQTPASSCTVAQLQMADLRFPSTVKITNPEKPLWTNNQVDKRTYLRYVRFIAPFALPFLKDRPLTVIRFPHGTMEEGFFQKECPDYAPEFVETTAIEDTEFILCNRIETMLWLANQLALEWHIPFQRHQTEYVDDIVFDLDPPSAEYFHLAIKGALLLKELCDSLGFHSFVKFSGNKGLQVYIPLPEDTYTWEDTAKVTETFGTFLTDNHPDLFTMERLKKKRGHKLYLDIPQHREGKTIIAPYSLRGKTDPLVACPLFWEEVNDSLERTQFTIDHVLERVTSTGCPFRHIEEVKRLQPKNFESFKS</sequence>
<dbReference type="GO" id="GO:0046872">
    <property type="term" value="F:metal ion binding"/>
    <property type="evidence" value="ECO:0007669"/>
    <property type="project" value="UniProtKB-KW"/>
</dbReference>
<dbReference type="Proteomes" id="UP000551878">
    <property type="component" value="Unassembled WGS sequence"/>
</dbReference>
<keyword evidence="9" id="KW-0227">DNA damage</keyword>
<dbReference type="PROSITE" id="PS50160">
    <property type="entry name" value="DNA_LIGASE_A3"/>
    <property type="match status" value="1"/>
</dbReference>
<evidence type="ECO:0000313" key="24">
    <source>
        <dbReference type="EMBL" id="MBB5172494.1"/>
    </source>
</evidence>
<dbReference type="PANTHER" id="PTHR42705">
    <property type="entry name" value="BIFUNCTIONAL NON-HOMOLOGOUS END JOINING PROTEIN LIGD"/>
    <property type="match status" value="1"/>
</dbReference>
<name>A0A840QM93_9BACI</name>
<evidence type="ECO:0000256" key="19">
    <source>
        <dbReference type="ARBA" id="ARBA00029943"/>
    </source>
</evidence>
<reference evidence="24 25" key="1">
    <citation type="submission" date="2020-08" db="EMBL/GenBank/DDBJ databases">
        <title>Genomic Encyclopedia of Type Strains, Phase IV (KMG-IV): sequencing the most valuable type-strain genomes for metagenomic binning, comparative biology and taxonomic classification.</title>
        <authorList>
            <person name="Goeker M."/>
        </authorList>
    </citation>
    <scope>NUCLEOTIDE SEQUENCE [LARGE SCALE GENOMIC DNA]</scope>
    <source>
        <strain evidence="24 25">DSM 24696</strain>
    </source>
</reference>
<evidence type="ECO:0000259" key="23">
    <source>
        <dbReference type="PROSITE" id="PS50160"/>
    </source>
</evidence>
<dbReference type="NCBIfam" id="TIGR02779">
    <property type="entry name" value="NHEJ_ligase_lig"/>
    <property type="match status" value="1"/>
</dbReference>
<dbReference type="SUPFAM" id="SSF56091">
    <property type="entry name" value="DNA ligase/mRNA capping enzyme, catalytic domain"/>
    <property type="match status" value="1"/>
</dbReference>
<evidence type="ECO:0000256" key="7">
    <source>
        <dbReference type="ARBA" id="ARBA00022723"/>
    </source>
</evidence>
<keyword evidence="18" id="KW-0511">Multifunctional enzyme</keyword>
<dbReference type="InterPro" id="IPR012340">
    <property type="entry name" value="NA-bd_OB-fold"/>
</dbReference>
<dbReference type="Gene3D" id="3.90.920.10">
    <property type="entry name" value="DNA primase, PRIM domain"/>
    <property type="match status" value="1"/>
</dbReference>
<dbReference type="EMBL" id="JACHHB010000002">
    <property type="protein sequence ID" value="MBB5172494.1"/>
    <property type="molecule type" value="Genomic_DNA"/>
</dbReference>
<dbReference type="GO" id="GO:0003910">
    <property type="term" value="F:DNA ligase (ATP) activity"/>
    <property type="evidence" value="ECO:0007669"/>
    <property type="project" value="UniProtKB-EC"/>
</dbReference>